<dbReference type="PANTHER" id="PTHR12992">
    <property type="entry name" value="NUDIX HYDROLASE"/>
    <property type="match status" value="1"/>
</dbReference>
<dbReference type="Gene3D" id="3.90.79.10">
    <property type="entry name" value="Nucleoside Triphosphate Pyrophosphohydrolase"/>
    <property type="match status" value="1"/>
</dbReference>
<keyword evidence="6" id="KW-0464">Manganese</keyword>
<evidence type="ECO:0000256" key="3">
    <source>
        <dbReference type="ARBA" id="ARBA00022723"/>
    </source>
</evidence>
<comment type="cofactor">
    <cofactor evidence="1">
        <name>Mn(2+)</name>
        <dbReference type="ChEBI" id="CHEBI:29035"/>
    </cofactor>
</comment>
<dbReference type="SUPFAM" id="SSF55811">
    <property type="entry name" value="Nudix"/>
    <property type="match status" value="1"/>
</dbReference>
<dbReference type="PROSITE" id="PS51462">
    <property type="entry name" value="NUDIX"/>
    <property type="match status" value="1"/>
</dbReference>
<evidence type="ECO:0000256" key="4">
    <source>
        <dbReference type="ARBA" id="ARBA00022801"/>
    </source>
</evidence>
<evidence type="ECO:0000259" key="7">
    <source>
        <dbReference type="PROSITE" id="PS51462"/>
    </source>
</evidence>
<dbReference type="PANTHER" id="PTHR12992:SF11">
    <property type="entry name" value="MITOCHONDRIAL COENZYME A DIPHOSPHATASE NUDT8"/>
    <property type="match status" value="1"/>
</dbReference>
<keyword evidence="3" id="KW-0479">Metal-binding</keyword>
<dbReference type="RefSeq" id="WP_091539455.1">
    <property type="nucleotide sequence ID" value="NZ_FMUS01000002.1"/>
</dbReference>
<evidence type="ECO:0000256" key="5">
    <source>
        <dbReference type="ARBA" id="ARBA00022842"/>
    </source>
</evidence>
<proteinExistence type="predicted"/>
<accession>A0A1G5BJJ8</accession>
<dbReference type="InterPro" id="IPR045121">
    <property type="entry name" value="CoAse"/>
</dbReference>
<dbReference type="InterPro" id="IPR000086">
    <property type="entry name" value="NUDIX_hydrolase_dom"/>
</dbReference>
<dbReference type="InterPro" id="IPR015797">
    <property type="entry name" value="NUDIX_hydrolase-like_dom_sf"/>
</dbReference>
<dbReference type="InterPro" id="IPR020084">
    <property type="entry name" value="NUDIX_hydrolase_CS"/>
</dbReference>
<dbReference type="CDD" id="cd03426">
    <property type="entry name" value="NUDIX_CoAse_Nudt7"/>
    <property type="match status" value="1"/>
</dbReference>
<evidence type="ECO:0000256" key="2">
    <source>
        <dbReference type="ARBA" id="ARBA00001946"/>
    </source>
</evidence>
<evidence type="ECO:0000313" key="8">
    <source>
        <dbReference type="EMBL" id="SCX90264.1"/>
    </source>
</evidence>
<evidence type="ECO:0000256" key="6">
    <source>
        <dbReference type="ARBA" id="ARBA00023211"/>
    </source>
</evidence>
<sequence>MLTIKSISDVLSEKSNGFIDITMQYAVLIPIIEIDDKLHILFQIRAHHLKKQPGEICFPGGKIELGETPTETAIRETVEELGISEKRINILGELNTLITPFNTIIYPFCGVIKGVDCEEIKYNKEEVYSIFTVPLDELIKQQPLKYHMEMSLITPSDFPYHLIENGENYSFNKGIYPVYFYSYKNFIIWGITARILNSFIEDIIKPSNTENNINNL</sequence>
<evidence type="ECO:0000313" key="9">
    <source>
        <dbReference type="Proteomes" id="UP000198636"/>
    </source>
</evidence>
<evidence type="ECO:0000256" key="1">
    <source>
        <dbReference type="ARBA" id="ARBA00001936"/>
    </source>
</evidence>
<name>A0A1G5BJJ8_9FIRM</name>
<reference evidence="8 9" key="1">
    <citation type="submission" date="2016-10" db="EMBL/GenBank/DDBJ databases">
        <authorList>
            <person name="de Groot N.N."/>
        </authorList>
    </citation>
    <scope>NUCLEOTIDE SEQUENCE [LARGE SCALE GENOMIC DNA]</scope>
    <source>
        <strain evidence="8 9">DSM 18978</strain>
    </source>
</reference>
<dbReference type="GO" id="GO:0010945">
    <property type="term" value="F:coenzyme A diphosphatase activity"/>
    <property type="evidence" value="ECO:0007669"/>
    <property type="project" value="InterPro"/>
</dbReference>
<dbReference type="GO" id="GO:0046872">
    <property type="term" value="F:metal ion binding"/>
    <property type="evidence" value="ECO:0007669"/>
    <property type="project" value="UniProtKB-KW"/>
</dbReference>
<organism evidence="8 9">
    <name type="scientific">Alkaliphilus peptidifermentans DSM 18978</name>
    <dbReference type="NCBI Taxonomy" id="1120976"/>
    <lineage>
        <taxon>Bacteria</taxon>
        <taxon>Bacillati</taxon>
        <taxon>Bacillota</taxon>
        <taxon>Clostridia</taxon>
        <taxon>Peptostreptococcales</taxon>
        <taxon>Natronincolaceae</taxon>
        <taxon>Alkaliphilus</taxon>
    </lineage>
</organism>
<keyword evidence="9" id="KW-1185">Reference proteome</keyword>
<keyword evidence="5" id="KW-0460">Magnesium</keyword>
<dbReference type="Proteomes" id="UP000198636">
    <property type="component" value="Unassembled WGS sequence"/>
</dbReference>
<dbReference type="AlphaFoldDB" id="A0A1G5BJJ8"/>
<protein>
    <submittedName>
        <fullName evidence="8">NUDIX domain-containing protein</fullName>
    </submittedName>
</protein>
<comment type="cofactor">
    <cofactor evidence="2">
        <name>Mg(2+)</name>
        <dbReference type="ChEBI" id="CHEBI:18420"/>
    </cofactor>
</comment>
<dbReference type="EMBL" id="FMUS01000002">
    <property type="protein sequence ID" value="SCX90264.1"/>
    <property type="molecule type" value="Genomic_DNA"/>
</dbReference>
<gene>
    <name evidence="8" type="ORF">SAMN03080606_00436</name>
</gene>
<keyword evidence="4" id="KW-0378">Hydrolase</keyword>
<dbReference type="STRING" id="1120976.SAMN03080606_00436"/>
<dbReference type="Pfam" id="PF00293">
    <property type="entry name" value="NUDIX"/>
    <property type="match status" value="1"/>
</dbReference>
<feature type="domain" description="Nudix hydrolase" evidence="7">
    <location>
        <begin position="22"/>
        <end position="156"/>
    </location>
</feature>
<dbReference type="PROSITE" id="PS00893">
    <property type="entry name" value="NUDIX_BOX"/>
    <property type="match status" value="1"/>
</dbReference>